<keyword evidence="2" id="KW-1185">Reference proteome</keyword>
<reference evidence="1" key="1">
    <citation type="submission" date="2020-08" db="EMBL/GenBank/DDBJ databases">
        <title>Genomic Encyclopedia of Type Strains, Phase IV (KMG-IV): sequencing the most valuable type-strain genomes for metagenomic binning, comparative biology and taxonomic classification.</title>
        <authorList>
            <person name="Goeker M."/>
        </authorList>
    </citation>
    <scope>NUCLEOTIDE SEQUENCE [LARGE SCALE GENOMIC DNA]</scope>
    <source>
        <strain evidence="1">DSM 105720</strain>
    </source>
</reference>
<gene>
    <name evidence="1" type="ORF">GGR06_001613</name>
</gene>
<name>A0A840CUU2_9BACE</name>
<evidence type="ECO:0000313" key="2">
    <source>
        <dbReference type="Proteomes" id="UP000560658"/>
    </source>
</evidence>
<dbReference type="RefSeq" id="WP_148298293.1">
    <property type="nucleotide sequence ID" value="NZ_JACIER010000005.1"/>
</dbReference>
<dbReference type="AlphaFoldDB" id="A0A840CUU2"/>
<dbReference type="Proteomes" id="UP000560658">
    <property type="component" value="Unassembled WGS sequence"/>
</dbReference>
<organism evidence="1 2">
    <name type="scientific">Bacteroides reticulotermitis</name>
    <dbReference type="NCBI Taxonomy" id="1133319"/>
    <lineage>
        <taxon>Bacteria</taxon>
        <taxon>Pseudomonadati</taxon>
        <taxon>Bacteroidota</taxon>
        <taxon>Bacteroidia</taxon>
        <taxon>Bacteroidales</taxon>
        <taxon>Bacteroidaceae</taxon>
        <taxon>Bacteroides</taxon>
    </lineage>
</organism>
<accession>A0A840CUU2</accession>
<dbReference type="EMBL" id="JACIER010000005">
    <property type="protein sequence ID" value="MBB4043827.1"/>
    <property type="molecule type" value="Genomic_DNA"/>
</dbReference>
<comment type="caution">
    <text evidence="1">The sequence shown here is derived from an EMBL/GenBank/DDBJ whole genome shotgun (WGS) entry which is preliminary data.</text>
</comment>
<evidence type="ECO:0000313" key="1">
    <source>
        <dbReference type="EMBL" id="MBB4043827.1"/>
    </source>
</evidence>
<protein>
    <submittedName>
        <fullName evidence="1">Uncharacterized protein</fullName>
    </submittedName>
</protein>
<sequence>MKTESNMKPIPILDLGNGKYHINYNVVEVEREEIGVIFEYNTVLIEGLPTYERVIESLIRERYGISDELAIQRQRDIKTDEFAEYCEYADSCKELARECMESWEK</sequence>
<proteinExistence type="predicted"/>